<keyword evidence="1" id="KW-0472">Membrane</keyword>
<comment type="caution">
    <text evidence="2">The sequence shown here is derived from an EMBL/GenBank/DDBJ whole genome shotgun (WGS) entry which is preliminary data.</text>
</comment>
<keyword evidence="3" id="KW-1185">Reference proteome</keyword>
<dbReference type="OrthoDB" id="290329at2759"/>
<dbReference type="AlphaFoldDB" id="A0A8S1NHE2"/>
<evidence type="ECO:0000256" key="1">
    <source>
        <dbReference type="SAM" id="Phobius"/>
    </source>
</evidence>
<accession>A0A8S1NHE2</accession>
<keyword evidence="1" id="KW-1133">Transmembrane helix</keyword>
<dbReference type="Proteomes" id="UP000692954">
    <property type="component" value="Unassembled WGS sequence"/>
</dbReference>
<reference evidence="2" key="1">
    <citation type="submission" date="2021-01" db="EMBL/GenBank/DDBJ databases">
        <authorList>
            <consortium name="Genoscope - CEA"/>
            <person name="William W."/>
        </authorList>
    </citation>
    <scope>NUCLEOTIDE SEQUENCE</scope>
</reference>
<keyword evidence="1" id="KW-0812">Transmembrane</keyword>
<organism evidence="2 3">
    <name type="scientific">Paramecium sonneborni</name>
    <dbReference type="NCBI Taxonomy" id="65129"/>
    <lineage>
        <taxon>Eukaryota</taxon>
        <taxon>Sar</taxon>
        <taxon>Alveolata</taxon>
        <taxon>Ciliophora</taxon>
        <taxon>Intramacronucleata</taxon>
        <taxon>Oligohymenophorea</taxon>
        <taxon>Peniculida</taxon>
        <taxon>Parameciidae</taxon>
        <taxon>Paramecium</taxon>
    </lineage>
</organism>
<name>A0A8S1NHE2_9CILI</name>
<evidence type="ECO:0000313" key="3">
    <source>
        <dbReference type="Proteomes" id="UP000692954"/>
    </source>
</evidence>
<feature type="transmembrane region" description="Helical" evidence="1">
    <location>
        <begin position="56"/>
        <end position="75"/>
    </location>
</feature>
<sequence length="100" mass="11682">MKARHEYLNEHKSYSETLPELRTYGQLRMLNNALALTFTVAFCAKAFSKKKFTKHILYNVSLVAFFPLIAVVGHWQDEQSKIAEKVLHEQINQKFKVKPE</sequence>
<gene>
    <name evidence="2" type="ORF">PSON_ATCC_30995.1.T0590132</name>
</gene>
<dbReference type="EMBL" id="CAJJDN010000059">
    <property type="protein sequence ID" value="CAD8092557.1"/>
    <property type="molecule type" value="Genomic_DNA"/>
</dbReference>
<proteinExistence type="predicted"/>
<evidence type="ECO:0000313" key="2">
    <source>
        <dbReference type="EMBL" id="CAD8092557.1"/>
    </source>
</evidence>
<protein>
    <submittedName>
        <fullName evidence="2">Uncharacterized protein</fullName>
    </submittedName>
</protein>